<dbReference type="Proteomes" id="UP000772434">
    <property type="component" value="Unassembled WGS sequence"/>
</dbReference>
<accession>A0A9P5PST7</accession>
<gene>
    <name evidence="1" type="ORF">BDP27DRAFT_1218709</name>
</gene>
<evidence type="ECO:0000313" key="1">
    <source>
        <dbReference type="EMBL" id="KAF9071661.1"/>
    </source>
</evidence>
<comment type="caution">
    <text evidence="1">The sequence shown here is derived from an EMBL/GenBank/DDBJ whole genome shotgun (WGS) entry which is preliminary data.</text>
</comment>
<dbReference type="EMBL" id="JADNRY010000030">
    <property type="protein sequence ID" value="KAF9071661.1"/>
    <property type="molecule type" value="Genomic_DNA"/>
</dbReference>
<sequence length="274" mass="29280">MPLFTTTIEDFSPAISYSSDWAQGSSQSDVLTSSYSASSFFASNVTGGTASFTFNGTGVQLFGSKRQNHGPYQVTLDGQTFPVSSGQSNDPIFQTLLFSNTGLPQGEHTVMLQNQGTSAQFVDLDFITWYGNIGQSNEQLSVDTVEDNHASFVYSPDGAWTDNPSNLGFFHGSTGHSTTTPGASFTYTFQVWDGVSLFGPVGPGYSSFSVQLNGVSQEFTAQKSRNASQVMLYHVDSLGPGQHTLEVLVQPSATGQALAIDYAEVFSTPSTLGR</sequence>
<dbReference type="OrthoDB" id="2564234at2759"/>
<name>A0A9P5PST7_9AGAR</name>
<protein>
    <submittedName>
        <fullName evidence="1">Uncharacterized protein</fullName>
    </submittedName>
</protein>
<keyword evidence="2" id="KW-1185">Reference proteome</keyword>
<organism evidence="1 2">
    <name type="scientific">Rhodocollybia butyracea</name>
    <dbReference type="NCBI Taxonomy" id="206335"/>
    <lineage>
        <taxon>Eukaryota</taxon>
        <taxon>Fungi</taxon>
        <taxon>Dikarya</taxon>
        <taxon>Basidiomycota</taxon>
        <taxon>Agaricomycotina</taxon>
        <taxon>Agaricomycetes</taxon>
        <taxon>Agaricomycetidae</taxon>
        <taxon>Agaricales</taxon>
        <taxon>Marasmiineae</taxon>
        <taxon>Omphalotaceae</taxon>
        <taxon>Rhodocollybia</taxon>
    </lineage>
</organism>
<dbReference type="Gene3D" id="2.60.120.260">
    <property type="entry name" value="Galactose-binding domain-like"/>
    <property type="match status" value="2"/>
</dbReference>
<dbReference type="AlphaFoldDB" id="A0A9P5PST7"/>
<reference evidence="1" key="1">
    <citation type="submission" date="2020-11" db="EMBL/GenBank/DDBJ databases">
        <authorList>
            <consortium name="DOE Joint Genome Institute"/>
            <person name="Ahrendt S."/>
            <person name="Riley R."/>
            <person name="Andreopoulos W."/>
            <person name="Labutti K."/>
            <person name="Pangilinan J."/>
            <person name="Ruiz-Duenas F.J."/>
            <person name="Barrasa J.M."/>
            <person name="Sanchez-Garcia M."/>
            <person name="Camarero S."/>
            <person name="Miyauchi S."/>
            <person name="Serrano A."/>
            <person name="Linde D."/>
            <person name="Babiker R."/>
            <person name="Drula E."/>
            <person name="Ayuso-Fernandez I."/>
            <person name="Pacheco R."/>
            <person name="Padilla G."/>
            <person name="Ferreira P."/>
            <person name="Barriuso J."/>
            <person name="Kellner H."/>
            <person name="Castanera R."/>
            <person name="Alfaro M."/>
            <person name="Ramirez L."/>
            <person name="Pisabarro A.G."/>
            <person name="Kuo A."/>
            <person name="Tritt A."/>
            <person name="Lipzen A."/>
            <person name="He G."/>
            <person name="Yan M."/>
            <person name="Ng V."/>
            <person name="Cullen D."/>
            <person name="Martin F."/>
            <person name="Rosso M.-N."/>
            <person name="Henrissat B."/>
            <person name="Hibbett D."/>
            <person name="Martinez A.T."/>
            <person name="Grigoriev I.V."/>
        </authorList>
    </citation>
    <scope>NUCLEOTIDE SEQUENCE</scope>
    <source>
        <strain evidence="1">AH 40177</strain>
    </source>
</reference>
<proteinExistence type="predicted"/>
<evidence type="ECO:0000313" key="2">
    <source>
        <dbReference type="Proteomes" id="UP000772434"/>
    </source>
</evidence>